<evidence type="ECO:0000256" key="1">
    <source>
        <dbReference type="ARBA" id="ARBA00011046"/>
    </source>
</evidence>
<evidence type="ECO:0000256" key="2">
    <source>
        <dbReference type="ARBA" id="ARBA00023015"/>
    </source>
</evidence>
<organism evidence="5 6">
    <name type="scientific">Mucilaginibacter frigoritolerans</name>
    <dbReference type="NCBI Taxonomy" id="652788"/>
    <lineage>
        <taxon>Bacteria</taxon>
        <taxon>Pseudomonadati</taxon>
        <taxon>Bacteroidota</taxon>
        <taxon>Sphingobacteriia</taxon>
        <taxon>Sphingobacteriales</taxon>
        <taxon>Sphingobacteriaceae</taxon>
        <taxon>Mucilaginibacter</taxon>
    </lineage>
</organism>
<dbReference type="InterPro" id="IPR036388">
    <property type="entry name" value="WH-like_DNA-bd_sf"/>
</dbReference>
<dbReference type="AlphaFoldDB" id="A0A562U1V9"/>
<dbReference type="Proteomes" id="UP000317010">
    <property type="component" value="Unassembled WGS sequence"/>
</dbReference>
<dbReference type="Pfam" id="PF03965">
    <property type="entry name" value="Penicillinase_R"/>
    <property type="match status" value="1"/>
</dbReference>
<comment type="caution">
    <text evidence="5">The sequence shown here is derived from an EMBL/GenBank/DDBJ whole genome shotgun (WGS) entry which is preliminary data.</text>
</comment>
<dbReference type="Gene3D" id="1.10.10.10">
    <property type="entry name" value="Winged helix-like DNA-binding domain superfamily/Winged helix DNA-binding domain"/>
    <property type="match status" value="1"/>
</dbReference>
<reference evidence="5 6" key="1">
    <citation type="submission" date="2019-07" db="EMBL/GenBank/DDBJ databases">
        <title>Genomic Encyclopedia of Archaeal and Bacterial Type Strains, Phase II (KMG-II): from individual species to whole genera.</title>
        <authorList>
            <person name="Goeker M."/>
        </authorList>
    </citation>
    <scope>NUCLEOTIDE SEQUENCE [LARGE SCALE GENOMIC DNA]</scope>
    <source>
        <strain evidence="5 6">ATCC BAA-1854</strain>
    </source>
</reference>
<evidence type="ECO:0000313" key="5">
    <source>
        <dbReference type="EMBL" id="TWI99805.1"/>
    </source>
</evidence>
<sequence>MEIKPTESELEILQVIWKKGQCSVRDVHEELAKNKDAGYTTTLKLMQIMHDKGLVERDTTAKIHLYKAIITREQAQQTALDKIISTVFKGSTSDLVIQALGNHRASKDEIDAIKNYLQQFEGND</sequence>
<evidence type="ECO:0000256" key="3">
    <source>
        <dbReference type="ARBA" id="ARBA00023125"/>
    </source>
</evidence>
<accession>A0A562U1V9</accession>
<dbReference type="InterPro" id="IPR036390">
    <property type="entry name" value="WH_DNA-bd_sf"/>
</dbReference>
<evidence type="ECO:0000313" key="6">
    <source>
        <dbReference type="Proteomes" id="UP000317010"/>
    </source>
</evidence>
<keyword evidence="6" id="KW-1185">Reference proteome</keyword>
<dbReference type="Gene3D" id="1.10.4040.10">
    <property type="entry name" value="Penicillinase repressor domain"/>
    <property type="match status" value="1"/>
</dbReference>
<proteinExistence type="inferred from homology"/>
<dbReference type="SUPFAM" id="SSF46785">
    <property type="entry name" value="Winged helix' DNA-binding domain"/>
    <property type="match status" value="1"/>
</dbReference>
<dbReference type="GO" id="GO:0003677">
    <property type="term" value="F:DNA binding"/>
    <property type="evidence" value="ECO:0007669"/>
    <property type="project" value="UniProtKB-KW"/>
</dbReference>
<protein>
    <submittedName>
        <fullName evidence="5">Putative transcriptional regulator</fullName>
    </submittedName>
</protein>
<comment type="similarity">
    <text evidence="1">Belongs to the BlaI transcriptional regulatory family.</text>
</comment>
<dbReference type="PIRSF" id="PIRSF019455">
    <property type="entry name" value="CopR_AtkY"/>
    <property type="match status" value="1"/>
</dbReference>
<keyword evidence="2" id="KW-0805">Transcription regulation</keyword>
<evidence type="ECO:0000256" key="4">
    <source>
        <dbReference type="ARBA" id="ARBA00023163"/>
    </source>
</evidence>
<keyword evidence="3" id="KW-0238">DNA-binding</keyword>
<dbReference type="RefSeq" id="WP_144912491.1">
    <property type="nucleotide sequence ID" value="NZ_VLLI01000006.1"/>
</dbReference>
<name>A0A562U1V9_9SPHI</name>
<dbReference type="EMBL" id="VLLI01000006">
    <property type="protein sequence ID" value="TWI99805.1"/>
    <property type="molecule type" value="Genomic_DNA"/>
</dbReference>
<dbReference type="OrthoDB" id="279010at2"/>
<keyword evidence="4" id="KW-0804">Transcription</keyword>
<gene>
    <name evidence="5" type="ORF">JN11_02220</name>
</gene>
<dbReference type="InterPro" id="IPR005650">
    <property type="entry name" value="BlaI_family"/>
</dbReference>
<dbReference type="GO" id="GO:0045892">
    <property type="term" value="P:negative regulation of DNA-templated transcription"/>
    <property type="evidence" value="ECO:0007669"/>
    <property type="project" value="InterPro"/>
</dbReference>